<dbReference type="EMBL" id="JBJURJ010000009">
    <property type="protein sequence ID" value="MFM9329726.1"/>
    <property type="molecule type" value="Genomic_DNA"/>
</dbReference>
<evidence type="ECO:0000313" key="1">
    <source>
        <dbReference type="EMBL" id="MFM9329726.1"/>
    </source>
</evidence>
<protein>
    <submittedName>
        <fullName evidence="1">Uncharacterized protein</fullName>
    </submittedName>
</protein>
<accession>A0ACC7P081</accession>
<gene>
    <name evidence="1" type="ORF">ACI1P1_15635</name>
</gene>
<dbReference type="Proteomes" id="UP001631969">
    <property type="component" value="Unassembled WGS sequence"/>
</dbReference>
<reference evidence="1" key="1">
    <citation type="submission" date="2024-12" db="EMBL/GenBank/DDBJ databases">
        <authorList>
            <person name="Wu N."/>
        </authorList>
    </citation>
    <scope>NUCLEOTIDE SEQUENCE</scope>
    <source>
        <strain evidence="1">P15</strain>
    </source>
</reference>
<comment type="caution">
    <text evidence="1">The sequence shown here is derived from an EMBL/GenBank/DDBJ whole genome shotgun (WGS) entry which is preliminary data.</text>
</comment>
<evidence type="ECO:0000313" key="2">
    <source>
        <dbReference type="Proteomes" id="UP001631969"/>
    </source>
</evidence>
<name>A0ACC7P081_9BACL</name>
<organism evidence="1 2">
    <name type="scientific">Paenibacillus mesotrionivorans</name>
    <dbReference type="NCBI Taxonomy" id="3160968"/>
    <lineage>
        <taxon>Bacteria</taxon>
        <taxon>Bacillati</taxon>
        <taxon>Bacillota</taxon>
        <taxon>Bacilli</taxon>
        <taxon>Bacillales</taxon>
        <taxon>Paenibacillaceae</taxon>
        <taxon>Paenibacillus</taxon>
    </lineage>
</organism>
<keyword evidence="2" id="KW-1185">Reference proteome</keyword>
<proteinExistence type="predicted"/>
<sequence>METATAQLSFVVVVSALATPLFVKMLTAKAKADNHKTHFTLTGEKQVEADRI</sequence>